<dbReference type="InterPro" id="IPR006703">
    <property type="entry name" value="G_AIG1"/>
</dbReference>
<dbReference type="Pfam" id="PF04548">
    <property type="entry name" value="AIG1"/>
    <property type="match status" value="1"/>
</dbReference>
<dbReference type="PANTHER" id="PTHR10903:SF186">
    <property type="entry name" value="GTPASE IMAP FAMILY MEMBER 4-LIKE-RELATED"/>
    <property type="match status" value="1"/>
</dbReference>
<dbReference type="Ensembl" id="ENSOKIT00005103878.1">
    <property type="protein sequence ID" value="ENSOKIP00005097026.1"/>
    <property type="gene ID" value="ENSOKIG00005042582.1"/>
</dbReference>
<evidence type="ECO:0000256" key="1">
    <source>
        <dbReference type="ARBA" id="ARBA00008535"/>
    </source>
</evidence>
<dbReference type="Proteomes" id="UP000694557">
    <property type="component" value="Unassembled WGS sequence"/>
</dbReference>
<dbReference type="InterPro" id="IPR045058">
    <property type="entry name" value="GIMA/IAN/Toc"/>
</dbReference>
<name>A0A8C7K1M0_ONCKI</name>
<sequence>MNSKVSQSGIQLHTQNEEFRIVLVGKTGAGKSAAGNTILVEKAFPSKASSVSQTKTCDKRRGKVGEQSVAVIDTPGLFDTSLSNEESLKKIAKCISFSAPGPHVFLVVIQLGRFTEEEQRTVEMIKTLFGDEASKYAMVLFTHGDFLHGDDDDDDVTIEQFLLENPDLDSVISQCNGGYHVFNKKDKNPSQVTELLEKINKMVKMNGGSHYTTEMFQQAERAIEEEKNRILRENEEKICRQEEKLKKEKMIQEARGKELKEKNERILRENEEQKRRQKELKTDSQEAQEKAIKEEKKRIQREKEEQRLREEELEKLKLEKEAKDKEIKELREKHEREARESAEGTNGFIDSFIQKVAEVWKTLGKAVKDRCSTQ</sequence>
<dbReference type="PANTHER" id="PTHR10903">
    <property type="entry name" value="GTPASE, IMAP FAMILY MEMBER-RELATED"/>
    <property type="match status" value="1"/>
</dbReference>
<evidence type="ECO:0000313" key="6">
    <source>
        <dbReference type="Ensembl" id="ENSOKIP00005097026.1"/>
    </source>
</evidence>
<accession>A0A8C7K1M0</accession>
<dbReference type="GeneTree" id="ENSGT01120000271858"/>
<dbReference type="Gene3D" id="3.40.50.300">
    <property type="entry name" value="P-loop containing nucleotide triphosphate hydrolases"/>
    <property type="match status" value="1"/>
</dbReference>
<keyword evidence="7" id="KW-1185">Reference proteome</keyword>
<keyword evidence="2" id="KW-0547">Nucleotide-binding</keyword>
<reference evidence="6" key="2">
    <citation type="submission" date="2025-09" db="UniProtKB">
        <authorList>
            <consortium name="Ensembl"/>
        </authorList>
    </citation>
    <scope>IDENTIFICATION</scope>
</reference>
<dbReference type="GeneID" id="109876501"/>
<protein>
    <submittedName>
        <fullName evidence="6">GTPase IMAP family member 9</fullName>
    </submittedName>
</protein>
<evidence type="ECO:0000256" key="2">
    <source>
        <dbReference type="ARBA" id="ARBA00022741"/>
    </source>
</evidence>
<comment type="similarity">
    <text evidence="1">Belongs to the TRAFAC class TrmE-Era-EngA-EngB-Septin-like GTPase superfamily. AIG1/Toc34/Toc159-like paraseptin GTPase family. IAN subfamily.</text>
</comment>
<feature type="region of interest" description="Disordered" evidence="4">
    <location>
        <begin position="262"/>
        <end position="305"/>
    </location>
</feature>
<evidence type="ECO:0000259" key="5">
    <source>
        <dbReference type="PROSITE" id="PS51720"/>
    </source>
</evidence>
<feature type="domain" description="AIG1-type G" evidence="5">
    <location>
        <begin position="16"/>
        <end position="220"/>
    </location>
</feature>
<organism evidence="6 7">
    <name type="scientific">Oncorhynchus kisutch</name>
    <name type="common">Coho salmon</name>
    <name type="synonym">Salmo kisutch</name>
    <dbReference type="NCBI Taxonomy" id="8019"/>
    <lineage>
        <taxon>Eukaryota</taxon>
        <taxon>Metazoa</taxon>
        <taxon>Chordata</taxon>
        <taxon>Craniata</taxon>
        <taxon>Vertebrata</taxon>
        <taxon>Euteleostomi</taxon>
        <taxon>Actinopterygii</taxon>
        <taxon>Neopterygii</taxon>
        <taxon>Teleostei</taxon>
        <taxon>Protacanthopterygii</taxon>
        <taxon>Salmoniformes</taxon>
        <taxon>Salmonidae</taxon>
        <taxon>Salmoninae</taxon>
        <taxon>Oncorhynchus</taxon>
    </lineage>
</organism>
<gene>
    <name evidence="6" type="primary">LOC109876501</name>
</gene>
<evidence type="ECO:0000256" key="3">
    <source>
        <dbReference type="ARBA" id="ARBA00023134"/>
    </source>
</evidence>
<evidence type="ECO:0000256" key="4">
    <source>
        <dbReference type="SAM" id="MobiDB-lite"/>
    </source>
</evidence>
<dbReference type="PROSITE" id="PS51720">
    <property type="entry name" value="G_AIG1"/>
    <property type="match status" value="1"/>
</dbReference>
<dbReference type="CDD" id="cd01852">
    <property type="entry name" value="AIG1"/>
    <property type="match status" value="1"/>
</dbReference>
<reference evidence="6" key="1">
    <citation type="submission" date="2025-08" db="UniProtKB">
        <authorList>
            <consortium name="Ensembl"/>
        </authorList>
    </citation>
    <scope>IDENTIFICATION</scope>
</reference>
<dbReference type="KEGG" id="oki:109876501"/>
<proteinExistence type="inferred from homology"/>
<dbReference type="RefSeq" id="XP_020324493.2">
    <property type="nucleotide sequence ID" value="XM_020468904.2"/>
</dbReference>
<dbReference type="FunFam" id="3.40.50.300:FF:000366">
    <property type="entry name" value="GTPase, IMAP family member 2"/>
    <property type="match status" value="1"/>
</dbReference>
<dbReference type="AlphaFoldDB" id="A0A8C7K1M0"/>
<keyword evidence="3" id="KW-0342">GTP-binding</keyword>
<dbReference type="GO" id="GO:0005525">
    <property type="term" value="F:GTP binding"/>
    <property type="evidence" value="ECO:0007669"/>
    <property type="project" value="UniProtKB-KW"/>
</dbReference>
<dbReference type="SUPFAM" id="SSF52540">
    <property type="entry name" value="P-loop containing nucleoside triphosphate hydrolases"/>
    <property type="match status" value="1"/>
</dbReference>
<evidence type="ECO:0000313" key="7">
    <source>
        <dbReference type="Proteomes" id="UP000694557"/>
    </source>
</evidence>
<dbReference type="InterPro" id="IPR027417">
    <property type="entry name" value="P-loop_NTPase"/>
</dbReference>